<sequence>MSLIKKQLEAQRTKSGVFLPPEQFEQMERELAEGKTALERQGEQMESLRQELHQISEKNQRLRDEALQMKDNHAKEVDGLQEEMARQQDHWQTKCDQLSQMLCSMTQERDQAKEAISRRDKSMHEQAQAIAACHSSCGAHIIDVRKSLDDFLALHSNRTKIAVDNARTWASTVSQSAKSLQDNMVRVASTLNNDLSILFAFLTSVTKEDGLPQNLERIRA</sequence>
<evidence type="ECO:0000256" key="1">
    <source>
        <dbReference type="SAM" id="Coils"/>
    </source>
</evidence>
<proteinExistence type="predicted"/>
<feature type="coiled-coil region" evidence="1">
    <location>
        <begin position="24"/>
        <end position="90"/>
    </location>
</feature>
<feature type="non-terminal residue" evidence="2">
    <location>
        <position position="220"/>
    </location>
</feature>
<gene>
    <name evidence="2" type="ORF">BVRB_026660</name>
</gene>
<dbReference type="Proteomes" id="UP000035740">
    <property type="component" value="Unassembled WGS sequence"/>
</dbReference>
<accession>A0A0J8B1Y5</accession>
<protein>
    <submittedName>
        <fullName evidence="2">Uncharacterized protein</fullName>
    </submittedName>
</protein>
<dbReference type="AlphaFoldDB" id="A0A0J8B1Y5"/>
<evidence type="ECO:0000313" key="3">
    <source>
        <dbReference type="Proteomes" id="UP000035740"/>
    </source>
</evidence>
<keyword evidence="1" id="KW-0175">Coiled coil</keyword>
<name>A0A0J8B1Y5_BETVV</name>
<keyword evidence="3" id="KW-1185">Reference proteome</keyword>
<dbReference type="EMBL" id="KQ097734">
    <property type="protein sequence ID" value="KMS93913.1"/>
    <property type="molecule type" value="Genomic_DNA"/>
</dbReference>
<dbReference type="Gramene" id="KMS93913">
    <property type="protein sequence ID" value="KMS93913"/>
    <property type="gene ID" value="BVRB_026660"/>
</dbReference>
<reference evidence="2 3" key="1">
    <citation type="journal article" date="2014" name="Nature">
        <title>The genome of the recently domesticated crop plant sugar beet (Beta vulgaris).</title>
        <authorList>
            <person name="Dohm J.C."/>
            <person name="Minoche A.E."/>
            <person name="Holtgrawe D."/>
            <person name="Capella-Gutierrez S."/>
            <person name="Zakrzewski F."/>
            <person name="Tafer H."/>
            <person name="Rupp O."/>
            <person name="Sorensen T.R."/>
            <person name="Stracke R."/>
            <person name="Reinhardt R."/>
            <person name="Goesmann A."/>
            <person name="Kraft T."/>
            <person name="Schulz B."/>
            <person name="Stadler P.F."/>
            <person name="Schmidt T."/>
            <person name="Gabaldon T."/>
            <person name="Lehrach H."/>
            <person name="Weisshaar B."/>
            <person name="Himmelbauer H."/>
        </authorList>
    </citation>
    <scope>NUCLEOTIDE SEQUENCE [LARGE SCALE GENOMIC DNA]</scope>
    <source>
        <tissue evidence="2">Taproot</tissue>
    </source>
</reference>
<organism evidence="2 3">
    <name type="scientific">Beta vulgaris subsp. vulgaris</name>
    <name type="common">Beet</name>
    <dbReference type="NCBI Taxonomy" id="3555"/>
    <lineage>
        <taxon>Eukaryota</taxon>
        <taxon>Viridiplantae</taxon>
        <taxon>Streptophyta</taxon>
        <taxon>Embryophyta</taxon>
        <taxon>Tracheophyta</taxon>
        <taxon>Spermatophyta</taxon>
        <taxon>Magnoliopsida</taxon>
        <taxon>eudicotyledons</taxon>
        <taxon>Gunneridae</taxon>
        <taxon>Pentapetalae</taxon>
        <taxon>Caryophyllales</taxon>
        <taxon>Chenopodiaceae</taxon>
        <taxon>Betoideae</taxon>
        <taxon>Beta</taxon>
    </lineage>
</organism>
<evidence type="ECO:0000313" key="2">
    <source>
        <dbReference type="EMBL" id="KMS93913.1"/>
    </source>
</evidence>